<dbReference type="RefSeq" id="WP_128442280.1">
    <property type="nucleotide sequence ID" value="NZ_SBIP01000002.1"/>
</dbReference>
<evidence type="ECO:0000256" key="1">
    <source>
        <dbReference type="SAM" id="Phobius"/>
    </source>
</evidence>
<evidence type="ECO:0000313" key="2">
    <source>
        <dbReference type="EMBL" id="RWX78302.1"/>
    </source>
</evidence>
<organism evidence="2 3">
    <name type="scientific">Neorhizobium lilium</name>
    <dbReference type="NCBI Taxonomy" id="2503024"/>
    <lineage>
        <taxon>Bacteria</taxon>
        <taxon>Pseudomonadati</taxon>
        <taxon>Pseudomonadota</taxon>
        <taxon>Alphaproteobacteria</taxon>
        <taxon>Hyphomicrobiales</taxon>
        <taxon>Rhizobiaceae</taxon>
        <taxon>Rhizobium/Agrobacterium group</taxon>
        <taxon>Neorhizobium</taxon>
    </lineage>
</organism>
<accession>A0A444LGY3</accession>
<dbReference type="EMBL" id="SBIP01000002">
    <property type="protein sequence ID" value="RWX78302.1"/>
    <property type="molecule type" value="Genomic_DNA"/>
</dbReference>
<feature type="transmembrane region" description="Helical" evidence="1">
    <location>
        <begin position="43"/>
        <end position="63"/>
    </location>
</feature>
<proteinExistence type="predicted"/>
<evidence type="ECO:0000313" key="3">
    <source>
        <dbReference type="Proteomes" id="UP000287687"/>
    </source>
</evidence>
<dbReference type="AlphaFoldDB" id="A0A444LGY3"/>
<keyword evidence="1" id="KW-0472">Membrane</keyword>
<sequence length="76" mass="8462">MRNCCAANQFDGSCEGGECRSAARPIIDLLDRAPVFMPRVRDYLAVIAFISIIAVVFGAITELRQTEQQFQLQARV</sequence>
<keyword evidence="3" id="KW-1185">Reference proteome</keyword>
<comment type="caution">
    <text evidence="2">The sequence shown here is derived from an EMBL/GenBank/DDBJ whole genome shotgun (WGS) entry which is preliminary data.</text>
</comment>
<protein>
    <submittedName>
        <fullName evidence="2">Uncharacterized protein</fullName>
    </submittedName>
</protein>
<gene>
    <name evidence="2" type="ORF">EPK99_06645</name>
</gene>
<name>A0A444LGY3_9HYPH</name>
<keyword evidence="1" id="KW-1133">Transmembrane helix</keyword>
<keyword evidence="1" id="KW-0812">Transmembrane</keyword>
<dbReference type="Proteomes" id="UP000287687">
    <property type="component" value="Unassembled WGS sequence"/>
</dbReference>
<reference evidence="2 3" key="1">
    <citation type="submission" date="2019-01" db="EMBL/GenBank/DDBJ databases">
        <title>The draft genome of Rhizobium sp. 24NR.</title>
        <authorList>
            <person name="Liu L."/>
            <person name="Liang L."/>
            <person name="Shi S."/>
            <person name="Xu L."/>
            <person name="Wang X."/>
            <person name="Li L."/>
            <person name="Zhang X."/>
        </authorList>
    </citation>
    <scope>NUCLEOTIDE SEQUENCE [LARGE SCALE GENOMIC DNA]</scope>
    <source>
        <strain evidence="2 3">24NR</strain>
    </source>
</reference>